<proteinExistence type="predicted"/>
<dbReference type="InterPro" id="IPR029058">
    <property type="entry name" value="AB_hydrolase_fold"/>
</dbReference>
<dbReference type="Gene3D" id="3.40.50.1820">
    <property type="entry name" value="alpha/beta hydrolase"/>
    <property type="match status" value="1"/>
</dbReference>
<dbReference type="PANTHER" id="PTHR37017:SF10">
    <property type="entry name" value="AB HYDROLASE-1 DOMAIN-CONTAINING PROTEIN"/>
    <property type="match status" value="1"/>
</dbReference>
<dbReference type="AlphaFoldDB" id="A0AA40DSV0"/>
<protein>
    <submittedName>
        <fullName evidence="2">Alpha/beta hydrolase fold-1</fullName>
    </submittedName>
</protein>
<gene>
    <name evidence="2" type="ORF">B0H67DRAFT_491078</name>
</gene>
<dbReference type="Proteomes" id="UP001172102">
    <property type="component" value="Unassembled WGS sequence"/>
</dbReference>
<dbReference type="SUPFAM" id="SSF53474">
    <property type="entry name" value="alpha/beta-Hydrolases"/>
    <property type="match status" value="1"/>
</dbReference>
<evidence type="ECO:0000259" key="1">
    <source>
        <dbReference type="Pfam" id="PF12697"/>
    </source>
</evidence>
<accession>A0AA40DSV0</accession>
<dbReference type="GO" id="GO:0016787">
    <property type="term" value="F:hydrolase activity"/>
    <property type="evidence" value="ECO:0007669"/>
    <property type="project" value="UniProtKB-KW"/>
</dbReference>
<dbReference type="EMBL" id="JAUKUA010000005">
    <property type="protein sequence ID" value="KAK0710703.1"/>
    <property type="molecule type" value="Genomic_DNA"/>
</dbReference>
<dbReference type="InterPro" id="IPR052897">
    <property type="entry name" value="Sec-Metab_Biosynth_Hydrolase"/>
</dbReference>
<dbReference type="PANTHER" id="PTHR37017">
    <property type="entry name" value="AB HYDROLASE-1 DOMAIN-CONTAINING PROTEIN-RELATED"/>
    <property type="match status" value="1"/>
</dbReference>
<evidence type="ECO:0000313" key="3">
    <source>
        <dbReference type="Proteomes" id="UP001172102"/>
    </source>
</evidence>
<keyword evidence="2" id="KW-0378">Hydrolase</keyword>
<comment type="caution">
    <text evidence="2">The sequence shown here is derived from an EMBL/GenBank/DDBJ whole genome shotgun (WGS) entry which is preliminary data.</text>
</comment>
<dbReference type="InterPro" id="IPR000073">
    <property type="entry name" value="AB_hydrolase_1"/>
</dbReference>
<reference evidence="2" key="1">
    <citation type="submission" date="2023-06" db="EMBL/GenBank/DDBJ databases">
        <title>Genome-scale phylogeny and comparative genomics of the fungal order Sordariales.</title>
        <authorList>
            <consortium name="Lawrence Berkeley National Laboratory"/>
            <person name="Hensen N."/>
            <person name="Bonometti L."/>
            <person name="Westerberg I."/>
            <person name="Brannstrom I.O."/>
            <person name="Guillou S."/>
            <person name="Cros-Aarteil S."/>
            <person name="Calhoun S."/>
            <person name="Haridas S."/>
            <person name="Kuo A."/>
            <person name="Mondo S."/>
            <person name="Pangilinan J."/>
            <person name="Riley R."/>
            <person name="Labutti K."/>
            <person name="Andreopoulos B."/>
            <person name="Lipzen A."/>
            <person name="Chen C."/>
            <person name="Yanf M."/>
            <person name="Daum C."/>
            <person name="Ng V."/>
            <person name="Clum A."/>
            <person name="Steindorff A."/>
            <person name="Ohm R."/>
            <person name="Martin F."/>
            <person name="Silar P."/>
            <person name="Natvig D."/>
            <person name="Lalanne C."/>
            <person name="Gautier V."/>
            <person name="Ament-Velasquez S.L."/>
            <person name="Kruys A."/>
            <person name="Hutchinson M.I."/>
            <person name="Powell A.J."/>
            <person name="Barry K."/>
            <person name="Miller A.N."/>
            <person name="Grigoriev I.V."/>
            <person name="Debuchy R."/>
            <person name="Gladieux P."/>
            <person name="Thoren M.H."/>
            <person name="Johannesson H."/>
        </authorList>
    </citation>
    <scope>NUCLEOTIDE SEQUENCE</scope>
    <source>
        <strain evidence="2">SMH4607-1</strain>
    </source>
</reference>
<keyword evidence="3" id="KW-1185">Reference proteome</keyword>
<feature type="domain" description="AB hydrolase-1" evidence="1">
    <location>
        <begin position="8"/>
        <end position="250"/>
    </location>
</feature>
<name>A0AA40DSV0_9PEZI</name>
<evidence type="ECO:0000313" key="2">
    <source>
        <dbReference type="EMBL" id="KAK0710703.1"/>
    </source>
</evidence>
<organism evidence="2 3">
    <name type="scientific">Lasiosphaeris hirsuta</name>
    <dbReference type="NCBI Taxonomy" id="260670"/>
    <lineage>
        <taxon>Eukaryota</taxon>
        <taxon>Fungi</taxon>
        <taxon>Dikarya</taxon>
        <taxon>Ascomycota</taxon>
        <taxon>Pezizomycotina</taxon>
        <taxon>Sordariomycetes</taxon>
        <taxon>Sordariomycetidae</taxon>
        <taxon>Sordariales</taxon>
        <taxon>Lasiosphaeriaceae</taxon>
        <taxon>Lasiosphaeris</taxon>
    </lineage>
</organism>
<sequence>MAASKPTILLIHGAWHTSKNLEKLKLALEAAGYAASVPQLPSVSEVSPPTADLAADTAVLRKHTEDLLEAGQTVVAVAHSYGGQVATNALAGLDLASRARDGRPGGIARLVYLCAFFLPKGKSMIDVLREFGHEALLPLVFDIAEDRSIVCRDVKTTMLGPGVEGEEINAYIASLGPRWNEKCMYDEITSDEAWRVIPVTYIHTTQDTMVPMAYQTSMVEYIQAQGTEVETFTLESGHCPNLTATEDLVDVIKKLA</sequence>
<dbReference type="Pfam" id="PF12697">
    <property type="entry name" value="Abhydrolase_6"/>
    <property type="match status" value="1"/>
</dbReference>